<dbReference type="Proteomes" id="UP000308508">
    <property type="component" value="Unassembled WGS sequence"/>
</dbReference>
<comment type="caution">
    <text evidence="1">The sequence shown here is derived from an EMBL/GenBank/DDBJ whole genome shotgun (WGS) entry which is preliminary data.</text>
</comment>
<dbReference type="InterPro" id="IPR025234">
    <property type="entry name" value="YjzH-like"/>
</dbReference>
<evidence type="ECO:0000313" key="1">
    <source>
        <dbReference type="EMBL" id="TLX21579.1"/>
    </source>
</evidence>
<proteinExistence type="predicted"/>
<dbReference type="EMBL" id="SROY01000003">
    <property type="protein sequence ID" value="TLX21579.1"/>
    <property type="molecule type" value="Genomic_DNA"/>
</dbReference>
<evidence type="ECO:0000313" key="2">
    <source>
        <dbReference type="Proteomes" id="UP000308508"/>
    </source>
</evidence>
<organism evidence="1 2">
    <name type="scientific">Thermomonas fusca</name>
    <dbReference type="NCBI Taxonomy" id="215690"/>
    <lineage>
        <taxon>Bacteria</taxon>
        <taxon>Pseudomonadati</taxon>
        <taxon>Pseudomonadota</taxon>
        <taxon>Gammaproteobacteria</taxon>
        <taxon>Lysobacterales</taxon>
        <taxon>Lysobacteraceae</taxon>
        <taxon>Thermomonas</taxon>
    </lineage>
</organism>
<dbReference type="STRING" id="1123377.GCA_000423885_01339"/>
<dbReference type="RefSeq" id="WP_138348853.1">
    <property type="nucleotide sequence ID" value="NZ_SROY01000003.1"/>
</dbReference>
<reference evidence="1 2" key="1">
    <citation type="submission" date="2019-04" db="EMBL/GenBank/DDBJ databases">
        <authorList>
            <person name="Grouzdev D.S."/>
            <person name="Nazina T.N."/>
        </authorList>
    </citation>
    <scope>NUCLEOTIDE SEQUENCE [LARGE SCALE GENOMIC DNA]</scope>
    <source>
        <strain evidence="1 2">SHC 3-19</strain>
    </source>
</reference>
<protein>
    <submittedName>
        <fullName evidence="1">DUF4177 domain-containing protein</fullName>
    </submittedName>
</protein>
<name>A0A5R9PDJ4_9GAMM</name>
<dbReference type="AlphaFoldDB" id="A0A5R9PDJ4"/>
<dbReference type="Pfam" id="PF13783">
    <property type="entry name" value="DUF4177"/>
    <property type="match status" value="1"/>
</dbReference>
<gene>
    <name evidence="1" type="ORF">E5S66_08590</name>
</gene>
<keyword evidence="2" id="KW-1185">Reference proteome</keyword>
<sequence length="56" mass="6389">MSKRWLYKVVLVKPQFLGLKPEQIEATLASLGQQGWELVSVIQNGMNVNLYLKKEA</sequence>
<accession>A0A5R9PDJ4</accession>